<dbReference type="InterPro" id="IPR009060">
    <property type="entry name" value="UBA-like_sf"/>
</dbReference>
<dbReference type="GO" id="GO:0016235">
    <property type="term" value="C:aggresome"/>
    <property type="evidence" value="ECO:0007669"/>
    <property type="project" value="TreeGrafter"/>
</dbReference>
<dbReference type="GO" id="GO:0005080">
    <property type="term" value="F:protein kinase C binding"/>
    <property type="evidence" value="ECO:0007669"/>
    <property type="project" value="TreeGrafter"/>
</dbReference>
<proteinExistence type="evidence at transcript level"/>
<dbReference type="GO" id="GO:0044753">
    <property type="term" value="C:amphisome"/>
    <property type="evidence" value="ECO:0007669"/>
    <property type="project" value="TreeGrafter"/>
</dbReference>
<dbReference type="PROSITE" id="PS01357">
    <property type="entry name" value="ZF_ZZ_1"/>
    <property type="match status" value="1"/>
</dbReference>
<accession>C1BTT7</accession>
<dbReference type="SUPFAM" id="SSF57850">
    <property type="entry name" value="RING/U-box"/>
    <property type="match status" value="1"/>
</dbReference>
<dbReference type="InterPro" id="IPR000433">
    <property type="entry name" value="Znf_ZZ"/>
</dbReference>
<dbReference type="GO" id="GO:0070530">
    <property type="term" value="F:K63-linked polyubiquitin modification-dependent protein binding"/>
    <property type="evidence" value="ECO:0007669"/>
    <property type="project" value="TreeGrafter"/>
</dbReference>
<feature type="domain" description="ZZ-type" evidence="8">
    <location>
        <begin position="98"/>
        <end position="148"/>
    </location>
</feature>
<feature type="region of interest" description="Disordered" evidence="7">
    <location>
        <begin position="278"/>
        <end position="308"/>
    </location>
</feature>
<dbReference type="Pfam" id="PF00564">
    <property type="entry name" value="PB1"/>
    <property type="match status" value="1"/>
</dbReference>
<sequence length="427" mass="47293">MDLNFKVSSYLKSESPEVRRFPLVEPVTLESFRSEVSELLEESCFMLHWRDEESDEVTVKTENEFQLALQSMGTSTPKFIITPLRVKSSSSFGSGETHSSVICDVCESRVKGFRYKCLTCEDYDLCSKCEAQCHHSEHRFIRIPTPKDNIPRHHLSFFRRMTGGESPPGSNEGVNHPSHEKCHFVPHFANLFKHFDSTLSDALLGSIGNPYTGGFTQNTTTTNTTTTNNDNKKKVPTKKGSNQSINGDGKDDSTGTRVPINITCSKAAEIVDNKVVKPEEESTKKEVTVTASAKDDVSESDSDQEEWTKLEDVEKSFFEVPIKVAGKGGEENVKSGASSHSTSSTASTSQNGMTVISNSSDNKEHKVDIQMTNKPFDGTHDDPRVDVARQAMLNMGFTDDGGWLTKLLETKGGDIGLTLDVIQRRKD</sequence>
<comment type="subcellular location">
    <subcellularLocation>
        <location evidence="1">Nucleus</location>
    </subcellularLocation>
</comment>
<dbReference type="GO" id="GO:0000423">
    <property type="term" value="P:mitophagy"/>
    <property type="evidence" value="ECO:0007669"/>
    <property type="project" value="TreeGrafter"/>
</dbReference>
<evidence type="ECO:0000256" key="5">
    <source>
        <dbReference type="ARBA" id="ARBA00023242"/>
    </source>
</evidence>
<keyword evidence="5" id="KW-0539">Nucleus</keyword>
<feature type="region of interest" description="Disordered" evidence="7">
    <location>
        <begin position="328"/>
        <end position="365"/>
    </location>
</feature>
<dbReference type="OrthoDB" id="6382171at2759"/>
<evidence type="ECO:0000256" key="2">
    <source>
        <dbReference type="ARBA" id="ARBA00022723"/>
    </source>
</evidence>
<gene>
    <name evidence="9" type="primary">SQSTM</name>
</gene>
<dbReference type="SUPFAM" id="SSF46934">
    <property type="entry name" value="UBA-like"/>
    <property type="match status" value="1"/>
</dbReference>
<keyword evidence="2" id="KW-0479">Metal-binding</keyword>
<dbReference type="Pfam" id="PF00569">
    <property type="entry name" value="ZZ"/>
    <property type="match status" value="1"/>
</dbReference>
<dbReference type="PANTHER" id="PTHR15090">
    <property type="entry name" value="SEQUESTOSOME 1-RELATED"/>
    <property type="match status" value="1"/>
</dbReference>
<dbReference type="InterPro" id="IPR043145">
    <property type="entry name" value="Znf_ZZ_sf"/>
</dbReference>
<feature type="compositionally biased region" description="Low complexity" evidence="7">
    <location>
        <begin position="216"/>
        <end position="229"/>
    </location>
</feature>
<dbReference type="InterPro" id="IPR052260">
    <property type="entry name" value="Autophagy_Rcpt_SigReg"/>
</dbReference>
<dbReference type="AlphaFoldDB" id="C1BTT7"/>
<evidence type="ECO:0000256" key="3">
    <source>
        <dbReference type="ARBA" id="ARBA00022771"/>
    </source>
</evidence>
<protein>
    <submittedName>
        <fullName evidence="9">Sequestosome-1</fullName>
    </submittedName>
</protein>
<dbReference type="CDD" id="cd02340">
    <property type="entry name" value="ZZ_NBR1_like"/>
    <property type="match status" value="1"/>
</dbReference>
<dbReference type="GO" id="GO:0008270">
    <property type="term" value="F:zinc ion binding"/>
    <property type="evidence" value="ECO:0007669"/>
    <property type="project" value="UniProtKB-KW"/>
</dbReference>
<dbReference type="GO" id="GO:0035973">
    <property type="term" value="P:aggrephagy"/>
    <property type="evidence" value="ECO:0007669"/>
    <property type="project" value="TreeGrafter"/>
</dbReference>
<dbReference type="Gene3D" id="3.10.20.90">
    <property type="entry name" value="Phosphatidylinositol 3-kinase Catalytic Subunit, Chain A, domain 1"/>
    <property type="match status" value="1"/>
</dbReference>
<dbReference type="PROSITE" id="PS50135">
    <property type="entry name" value="ZF_ZZ_2"/>
    <property type="match status" value="1"/>
</dbReference>
<evidence type="ECO:0000313" key="9">
    <source>
        <dbReference type="EMBL" id="ACO12440.1"/>
    </source>
</evidence>
<dbReference type="SMART" id="SM00291">
    <property type="entry name" value="ZnF_ZZ"/>
    <property type="match status" value="1"/>
</dbReference>
<dbReference type="SUPFAM" id="SSF54277">
    <property type="entry name" value="CAD &amp; PB1 domains"/>
    <property type="match status" value="1"/>
</dbReference>
<evidence type="ECO:0000256" key="7">
    <source>
        <dbReference type="SAM" id="MobiDB-lite"/>
    </source>
</evidence>
<organism evidence="9">
    <name type="scientific">Lepeophtheirus salmonis</name>
    <name type="common">Salmon louse</name>
    <name type="synonym">Caligus salmonis</name>
    <dbReference type="NCBI Taxonomy" id="72036"/>
    <lineage>
        <taxon>Eukaryota</taxon>
        <taxon>Metazoa</taxon>
        <taxon>Ecdysozoa</taxon>
        <taxon>Arthropoda</taxon>
        <taxon>Crustacea</taxon>
        <taxon>Multicrustacea</taxon>
        <taxon>Hexanauplia</taxon>
        <taxon>Copepoda</taxon>
        <taxon>Siphonostomatoida</taxon>
        <taxon>Caligidae</taxon>
        <taxon>Lepeophtheirus</taxon>
    </lineage>
</organism>
<dbReference type="Pfam" id="PF16577">
    <property type="entry name" value="UBA_5"/>
    <property type="match status" value="1"/>
</dbReference>
<feature type="region of interest" description="Disordered" evidence="7">
    <location>
        <begin position="212"/>
        <end position="257"/>
    </location>
</feature>
<feature type="compositionally biased region" description="Basic and acidic residues" evidence="7">
    <location>
        <begin position="278"/>
        <end position="297"/>
    </location>
</feature>
<dbReference type="CDD" id="cd05992">
    <property type="entry name" value="PB1"/>
    <property type="match status" value="1"/>
</dbReference>
<evidence type="ECO:0000259" key="8">
    <source>
        <dbReference type="PROSITE" id="PS50135"/>
    </source>
</evidence>
<evidence type="ECO:0000256" key="6">
    <source>
        <dbReference type="PROSITE-ProRule" id="PRU00228"/>
    </source>
</evidence>
<dbReference type="Gene3D" id="1.10.8.10">
    <property type="entry name" value="DNA helicase RuvA subunit, C-terminal domain"/>
    <property type="match status" value="1"/>
</dbReference>
<dbReference type="InterPro" id="IPR000270">
    <property type="entry name" value="PB1_dom"/>
</dbReference>
<reference evidence="9" key="1">
    <citation type="submission" date="2009-06" db="EMBL/GenBank/DDBJ databases">
        <title>Lepeophtheirus salmonis ESTs and full-length cDNAs.</title>
        <authorList>
            <person name="Yasuike M."/>
            <person name="von Schalburg K."/>
            <person name="Cooper G."/>
            <person name="Leong J."/>
            <person name="Jones S.R.M."/>
            <person name="Koop B.F."/>
        </authorList>
    </citation>
    <scope>NUCLEOTIDE SEQUENCE</scope>
    <source>
        <strain evidence="9">Pacific form</strain>
        <tissue evidence="9">Whole</tissue>
    </source>
</reference>
<feature type="compositionally biased region" description="Polar residues" evidence="7">
    <location>
        <begin position="350"/>
        <end position="360"/>
    </location>
</feature>
<dbReference type="EMBL" id="BT078016">
    <property type="protein sequence ID" value="ACO12440.1"/>
    <property type="molecule type" value="mRNA"/>
</dbReference>
<dbReference type="GO" id="GO:0007032">
    <property type="term" value="P:endosome organization"/>
    <property type="evidence" value="ECO:0007669"/>
    <property type="project" value="TreeGrafter"/>
</dbReference>
<keyword evidence="3 6" id="KW-0863">Zinc-finger</keyword>
<dbReference type="CDD" id="cd14320">
    <property type="entry name" value="UBA_SQSTM"/>
    <property type="match status" value="1"/>
</dbReference>
<name>C1BTT7_LEPSM</name>
<dbReference type="GO" id="GO:0005634">
    <property type="term" value="C:nucleus"/>
    <property type="evidence" value="ECO:0007669"/>
    <property type="project" value="UniProtKB-SubCell"/>
</dbReference>
<dbReference type="PANTHER" id="PTHR15090:SF0">
    <property type="entry name" value="SEQUESTOSOME-1"/>
    <property type="match status" value="1"/>
</dbReference>
<evidence type="ECO:0000256" key="4">
    <source>
        <dbReference type="ARBA" id="ARBA00022833"/>
    </source>
</evidence>
<keyword evidence="4" id="KW-0862">Zinc</keyword>
<dbReference type="InterPro" id="IPR033741">
    <property type="entry name" value="SQSTM_UBA"/>
</dbReference>
<feature type="compositionally biased region" description="Low complexity" evidence="7">
    <location>
        <begin position="335"/>
        <end position="349"/>
    </location>
</feature>
<evidence type="ECO:0000256" key="1">
    <source>
        <dbReference type="ARBA" id="ARBA00004123"/>
    </source>
</evidence>
<dbReference type="SMART" id="SM00666">
    <property type="entry name" value="PB1"/>
    <property type="match status" value="1"/>
</dbReference>
<dbReference type="Gene3D" id="3.30.60.90">
    <property type="match status" value="1"/>
</dbReference>